<dbReference type="Proteomes" id="UP000198546">
    <property type="component" value="Chromosome i"/>
</dbReference>
<dbReference type="EMBL" id="LT629688">
    <property type="protein sequence ID" value="SDD25240.1"/>
    <property type="molecule type" value="Genomic_DNA"/>
</dbReference>
<dbReference type="STRING" id="675864.SAMN04489747_0553"/>
<dbReference type="AlphaFoldDB" id="A0A1G6T805"/>
<keyword evidence="2" id="KW-1185">Reference proteome</keyword>
<evidence type="ECO:0000313" key="2">
    <source>
        <dbReference type="Proteomes" id="UP000198546"/>
    </source>
</evidence>
<evidence type="ECO:0000313" key="1">
    <source>
        <dbReference type="EMBL" id="SDD25240.1"/>
    </source>
</evidence>
<sequence length="470" mass="50287">MLLVAGVLLAVAACTSSPEDDEARARQRAVEWLGEQSSVERAVVEPTVHEDDAEDWIRVETTAGLPDADVLALVDQMQDRVHSHDRYDDTVLLSVDGFETLLYPSSGHQVLHPALWLRGDGRAESGAVGDYPSYVVTAAPCNVFRLVGDYDEEAGPQPRATRVVQSADGTARVQWTRADELGMQLPRAAVGQLVDLCAQHPGTRGWVEGVTGDIEEVSGGVLLDPGDIGLDEVLADVESLVDPSAFSQPLILGWGGLRAGADVFADTFRGERREWAEIALDAGADGVLGPPEGDGQREPAIRQVQVSDLGAWGAVHDRLYETAGNQYLPIHLFRGRPAEDAVSTVREIHSSSPLPAGSTTRTLVSEVAAVAALRQVSTVPVIRLVVEGSASDADLDRLLGATAEAYPRFEEGGYVVDGFQAEFTVVEGFGKRESYRVVGTVVDGEFVPAPQSAGGSKLVERYADAWERVS</sequence>
<protein>
    <submittedName>
        <fullName evidence="1">Uncharacterized protein</fullName>
    </submittedName>
</protein>
<organism evidence="1 2">
    <name type="scientific">Auraticoccus monumenti</name>
    <dbReference type="NCBI Taxonomy" id="675864"/>
    <lineage>
        <taxon>Bacteria</taxon>
        <taxon>Bacillati</taxon>
        <taxon>Actinomycetota</taxon>
        <taxon>Actinomycetes</taxon>
        <taxon>Propionibacteriales</taxon>
        <taxon>Propionibacteriaceae</taxon>
        <taxon>Auraticoccus</taxon>
    </lineage>
</organism>
<reference evidence="1 2" key="1">
    <citation type="submission" date="2016-10" db="EMBL/GenBank/DDBJ databases">
        <authorList>
            <person name="de Groot N.N."/>
        </authorList>
    </citation>
    <scope>NUCLEOTIDE SEQUENCE [LARGE SCALE GENOMIC DNA]</scope>
    <source>
        <strain evidence="1 2">MON 2.2</strain>
    </source>
</reference>
<name>A0A1G6T805_9ACTN</name>
<gene>
    <name evidence="1" type="ORF">SAMN04489747_0553</name>
</gene>
<accession>A0A1G6T805</accession>
<proteinExistence type="predicted"/>